<evidence type="ECO:0000256" key="6">
    <source>
        <dbReference type="PIRSR" id="PIRSR004789-50"/>
    </source>
</evidence>
<keyword evidence="2 7" id="KW-0479">Metal-binding</keyword>
<dbReference type="AlphaFoldDB" id="A0A4V2SYE9"/>
<evidence type="ECO:0000256" key="4">
    <source>
        <dbReference type="ARBA" id="ARBA00023004"/>
    </source>
</evidence>
<name>A0A4V2SYE9_9BACL</name>
<keyword evidence="4" id="KW-0408">Iron</keyword>
<dbReference type="PIRSF" id="PIRSF004789">
    <property type="entry name" value="DR1281"/>
    <property type="match status" value="1"/>
</dbReference>
<dbReference type="CDD" id="cd07382">
    <property type="entry name" value="MPP_DR1281"/>
    <property type="match status" value="1"/>
</dbReference>
<dbReference type="Gene3D" id="3.60.21.10">
    <property type="match status" value="1"/>
</dbReference>
<dbReference type="OrthoDB" id="9801109at2"/>
<reference evidence="8 9" key="1">
    <citation type="submission" date="2019-03" db="EMBL/GenBank/DDBJ databases">
        <title>Genomic Encyclopedia of Type Strains, Phase IV (KMG-IV): sequencing the most valuable type-strain genomes for metagenomic binning, comparative biology and taxonomic classification.</title>
        <authorList>
            <person name="Goeker M."/>
        </authorList>
    </citation>
    <scope>NUCLEOTIDE SEQUENCE [LARGE SCALE GENOMIC DNA]</scope>
    <source>
        <strain evidence="8 9">DSM 46831</strain>
    </source>
</reference>
<dbReference type="RefSeq" id="WP_131847844.1">
    <property type="nucleotide sequence ID" value="NZ_SLXV01000004.1"/>
</dbReference>
<keyword evidence="3" id="KW-0378">Hydrolase</keyword>
<feature type="binding site" evidence="7">
    <location>
        <position position="39"/>
    </location>
    <ligand>
        <name>Fe cation</name>
        <dbReference type="ChEBI" id="CHEBI:24875"/>
        <label>1</label>
    </ligand>
</feature>
<dbReference type="SUPFAM" id="SSF56300">
    <property type="entry name" value="Metallo-dependent phosphatases"/>
    <property type="match status" value="1"/>
</dbReference>
<feature type="binding site" evidence="7">
    <location>
        <position position="177"/>
    </location>
    <ligand>
        <name>Fe cation</name>
        <dbReference type="ChEBI" id="CHEBI:24875"/>
        <label>2</label>
    </ligand>
</feature>
<evidence type="ECO:0000313" key="9">
    <source>
        <dbReference type="Proteomes" id="UP000294746"/>
    </source>
</evidence>
<evidence type="ECO:0000256" key="2">
    <source>
        <dbReference type="ARBA" id="ARBA00022723"/>
    </source>
</evidence>
<dbReference type="PANTHER" id="PTHR36303:SF1">
    <property type="entry name" value="2',3'-CYCLIC-NUCLEOTIDE 2'-PHOSPHODIESTERASE"/>
    <property type="match status" value="1"/>
</dbReference>
<dbReference type="GO" id="GO:0046872">
    <property type="term" value="F:metal ion binding"/>
    <property type="evidence" value="ECO:0007669"/>
    <property type="project" value="UniProtKB-KW"/>
</dbReference>
<dbReference type="PANTHER" id="PTHR36303">
    <property type="entry name" value="2',3'-CYCLIC-NUCLEOTIDE 2'-PHOSPHODIESTERASE"/>
    <property type="match status" value="1"/>
</dbReference>
<comment type="similarity">
    <text evidence="5">Belongs to the YmdB-like family.</text>
</comment>
<evidence type="ECO:0000256" key="3">
    <source>
        <dbReference type="ARBA" id="ARBA00022801"/>
    </source>
</evidence>
<dbReference type="GO" id="GO:0004113">
    <property type="term" value="F:2',3'-cyclic-nucleotide 3'-phosphodiesterase activity"/>
    <property type="evidence" value="ECO:0007669"/>
    <property type="project" value="TreeGrafter"/>
</dbReference>
<feature type="binding site" evidence="7">
    <location>
        <position position="39"/>
    </location>
    <ligand>
        <name>Fe cation</name>
        <dbReference type="ChEBI" id="CHEBI:24875"/>
        <label>2</label>
    </ligand>
</feature>
<protein>
    <recommendedName>
        <fullName evidence="10">TIGR00282 family metallophosphoesterase</fullName>
    </recommendedName>
</protein>
<organism evidence="8 9">
    <name type="scientific">Baia soyae</name>
    <dbReference type="NCBI Taxonomy" id="1544746"/>
    <lineage>
        <taxon>Bacteria</taxon>
        <taxon>Bacillati</taxon>
        <taxon>Bacillota</taxon>
        <taxon>Bacilli</taxon>
        <taxon>Bacillales</taxon>
        <taxon>Thermoactinomycetaceae</taxon>
        <taxon>Baia</taxon>
    </lineage>
</organism>
<evidence type="ECO:0000313" key="8">
    <source>
        <dbReference type="EMBL" id="TCP70051.1"/>
    </source>
</evidence>
<feature type="active site" description="Proton donor" evidence="6">
    <location>
        <position position="69"/>
    </location>
</feature>
<evidence type="ECO:0000256" key="1">
    <source>
        <dbReference type="ARBA" id="ARBA00001965"/>
    </source>
</evidence>
<dbReference type="FunFam" id="3.60.21.10:FF:000016">
    <property type="entry name" value="Putative metallophosphoesterase"/>
    <property type="match status" value="1"/>
</dbReference>
<evidence type="ECO:0000256" key="7">
    <source>
        <dbReference type="PIRSR" id="PIRSR004789-51"/>
    </source>
</evidence>
<comment type="caution">
    <text evidence="8">The sequence shown here is derived from an EMBL/GenBank/DDBJ whole genome shotgun (WGS) entry which is preliminary data.</text>
</comment>
<evidence type="ECO:0008006" key="10">
    <source>
        <dbReference type="Google" id="ProtNLM"/>
    </source>
</evidence>
<feature type="binding site" evidence="7">
    <location>
        <position position="152"/>
    </location>
    <ligand>
        <name>Fe cation</name>
        <dbReference type="ChEBI" id="CHEBI:24875"/>
        <label>2</label>
    </ligand>
</feature>
<dbReference type="Pfam" id="PF13277">
    <property type="entry name" value="YmdB"/>
    <property type="match status" value="1"/>
</dbReference>
<dbReference type="InterPro" id="IPR005235">
    <property type="entry name" value="YmdB-like"/>
</dbReference>
<keyword evidence="9" id="KW-1185">Reference proteome</keyword>
<feature type="binding site" evidence="7">
    <location>
        <position position="179"/>
    </location>
    <ligand>
        <name>Fe cation</name>
        <dbReference type="ChEBI" id="CHEBI:24875"/>
        <label>1</label>
    </ligand>
</feature>
<evidence type="ECO:0000256" key="5">
    <source>
        <dbReference type="ARBA" id="ARBA00061401"/>
    </source>
</evidence>
<dbReference type="NCBIfam" id="TIGR00282">
    <property type="entry name" value="TIGR00282 family metallophosphoesterase"/>
    <property type="match status" value="1"/>
</dbReference>
<dbReference type="EMBL" id="SLXV01000004">
    <property type="protein sequence ID" value="TCP70051.1"/>
    <property type="molecule type" value="Genomic_DNA"/>
</dbReference>
<gene>
    <name evidence="8" type="ORF">EDD57_10430</name>
</gene>
<dbReference type="InterPro" id="IPR029052">
    <property type="entry name" value="Metallo-depent_PP-like"/>
</dbReference>
<comment type="cofactor">
    <cofactor evidence="1">
        <name>Fe(3+)</name>
        <dbReference type="ChEBI" id="CHEBI:29034"/>
    </cofactor>
</comment>
<accession>A0A4V2SYE9</accession>
<proteinExistence type="inferred from homology"/>
<sequence>MRILMIGDIVGRLGRQTLQTYVPKLKSAYQPDVIVVNAENSANNGRGVTKEIVREFRSLGVHCLTLGNHTWGQSEIFDFIEEEEHLVRPANYPEGTPGKGFTTLSTPKGKVTVMNLMGRSFMSPLTLDCPMKSFEKMYKQISAGHYILVDFHAETTSEKQSFAWFVDGKASAVIGTHTHVQTADERILPKGTAYLTDVGMVGPYDGIIGMDRELVIRRYLTQLPVRFEVAGGRFQLNAVLLDFDSSTKKARRIQRIRIDEDSPWFH</sequence>
<feature type="binding site" evidence="7">
    <location>
        <position position="40"/>
    </location>
    <ligand>
        <name>Fe cation</name>
        <dbReference type="ChEBI" id="CHEBI:24875"/>
        <label>1</label>
    </ligand>
</feature>
<feature type="binding site" evidence="7">
    <location>
        <position position="68"/>
    </location>
    <ligand>
        <name>Fe cation</name>
        <dbReference type="ChEBI" id="CHEBI:24875"/>
        <label>2</label>
    </ligand>
</feature>
<dbReference type="Proteomes" id="UP000294746">
    <property type="component" value="Unassembled WGS sequence"/>
</dbReference>
<feature type="binding site" evidence="7">
    <location>
        <position position="8"/>
    </location>
    <ligand>
        <name>Fe cation</name>
        <dbReference type="ChEBI" id="CHEBI:24875"/>
        <label>1</label>
    </ligand>
</feature>